<dbReference type="VEuPathDB" id="MicrosporidiaDB:H312_00279"/>
<dbReference type="AlphaFoldDB" id="A0A059F5L6"/>
<dbReference type="HOGENOM" id="CLU_2928847_0_0_1"/>
<dbReference type="InterPro" id="IPR031494">
    <property type="entry name" value="Beta_lactamase3"/>
</dbReference>
<proteinExistence type="predicted"/>
<sequence>MALVKCLKGQNSFCYIHKSFYKNILFDFPGEIYGKNHCIPTLKTNNKPLKLVIPDIRYEHI</sequence>
<evidence type="ECO:0000313" key="2">
    <source>
        <dbReference type="Proteomes" id="UP000030655"/>
    </source>
</evidence>
<reference evidence="2" key="1">
    <citation type="submission" date="2013-02" db="EMBL/GenBank/DDBJ databases">
        <authorList>
            <consortium name="The Broad Institute Genome Sequencing Platform"/>
            <person name="Cuomo C."/>
            <person name="Becnel J."/>
            <person name="Sanscrainte N."/>
            <person name="Walker B."/>
            <person name="Young S.K."/>
            <person name="Zeng Q."/>
            <person name="Gargeya S."/>
            <person name="Fitzgerald M."/>
            <person name="Haas B."/>
            <person name="Abouelleil A."/>
            <person name="Alvarado L."/>
            <person name="Arachchi H.M."/>
            <person name="Berlin A.M."/>
            <person name="Chapman S.B."/>
            <person name="Dewar J."/>
            <person name="Goldberg J."/>
            <person name="Griggs A."/>
            <person name="Gujja S."/>
            <person name="Hansen M."/>
            <person name="Howarth C."/>
            <person name="Imamovic A."/>
            <person name="Larimer J."/>
            <person name="McCowan C."/>
            <person name="Murphy C."/>
            <person name="Neiman D."/>
            <person name="Pearson M."/>
            <person name="Priest M."/>
            <person name="Roberts A."/>
            <person name="Saif S."/>
            <person name="Shea T."/>
            <person name="Sisk P."/>
            <person name="Sykes S."/>
            <person name="Wortman J."/>
            <person name="Nusbaum C."/>
            <person name="Birren B."/>
        </authorList>
    </citation>
    <scope>NUCLEOTIDE SEQUENCE [LARGE SCALE GENOMIC DNA]</scope>
    <source>
        <strain evidence="2">PRA339</strain>
    </source>
</reference>
<evidence type="ECO:0000313" key="1">
    <source>
        <dbReference type="EMBL" id="KCZ82256.1"/>
    </source>
</evidence>
<reference evidence="1 2" key="2">
    <citation type="submission" date="2014-03" db="EMBL/GenBank/DDBJ databases">
        <title>The Genome Sequence of Anncaliia algerae insect isolate PRA339.</title>
        <authorList>
            <consortium name="The Broad Institute Genome Sequencing Platform"/>
            <consortium name="The Broad Institute Genome Sequencing Center for Infectious Disease"/>
            <person name="Cuomo C."/>
            <person name="Becnel J."/>
            <person name="Sanscrainte N."/>
            <person name="Walker B."/>
            <person name="Young S.K."/>
            <person name="Zeng Q."/>
            <person name="Gargeya S."/>
            <person name="Fitzgerald M."/>
            <person name="Haas B."/>
            <person name="Abouelleil A."/>
            <person name="Alvarado L."/>
            <person name="Arachchi H.M."/>
            <person name="Berlin A.M."/>
            <person name="Chapman S.B."/>
            <person name="Dewar J."/>
            <person name="Goldberg J."/>
            <person name="Griggs A."/>
            <person name="Gujja S."/>
            <person name="Hansen M."/>
            <person name="Howarth C."/>
            <person name="Imamovic A."/>
            <person name="Larimer J."/>
            <person name="McCowan C."/>
            <person name="Murphy C."/>
            <person name="Neiman D."/>
            <person name="Pearson M."/>
            <person name="Priest M."/>
            <person name="Roberts A."/>
            <person name="Saif S."/>
            <person name="Shea T."/>
            <person name="Sisk P."/>
            <person name="Sykes S."/>
            <person name="Wortman J."/>
            <person name="Nusbaum C."/>
            <person name="Birren B."/>
        </authorList>
    </citation>
    <scope>NUCLEOTIDE SEQUENCE [LARGE SCALE GENOMIC DNA]</scope>
    <source>
        <strain evidence="1 2">PRA339</strain>
    </source>
</reference>
<accession>A0A059F5L6</accession>
<dbReference type="Pfam" id="PF17030">
    <property type="entry name" value="Beta_lactamase3"/>
    <property type="match status" value="1"/>
</dbReference>
<gene>
    <name evidence="1" type="ORF">H312_00279</name>
</gene>
<name>A0A059F5L6_9MICR</name>
<dbReference type="OrthoDB" id="2194974at2759"/>
<dbReference type="Proteomes" id="UP000030655">
    <property type="component" value="Unassembled WGS sequence"/>
</dbReference>
<dbReference type="EMBL" id="KK365131">
    <property type="protein sequence ID" value="KCZ82256.1"/>
    <property type="molecule type" value="Genomic_DNA"/>
</dbReference>
<organism evidence="1 2">
    <name type="scientific">Anncaliia algerae PRA339</name>
    <dbReference type="NCBI Taxonomy" id="1288291"/>
    <lineage>
        <taxon>Eukaryota</taxon>
        <taxon>Fungi</taxon>
        <taxon>Fungi incertae sedis</taxon>
        <taxon>Microsporidia</taxon>
        <taxon>Tubulinosematoidea</taxon>
        <taxon>Tubulinosematidae</taxon>
        <taxon>Anncaliia</taxon>
    </lineage>
</organism>
<protein>
    <submittedName>
        <fullName evidence="1">Uncharacterized protein</fullName>
    </submittedName>
</protein>
<feature type="non-terminal residue" evidence="1">
    <location>
        <position position="61"/>
    </location>
</feature>
<keyword evidence="2" id="KW-1185">Reference proteome</keyword>